<reference evidence="2" key="2">
    <citation type="submission" date="2021-10" db="EMBL/GenBank/DDBJ databases">
        <title>Phylogenomics reveals ancestral predisposition of the termite-cultivated fungus Termitomyces towards a domesticated lifestyle.</title>
        <authorList>
            <person name="Auxier B."/>
            <person name="Grum-Grzhimaylo A."/>
            <person name="Cardenas M.E."/>
            <person name="Lodge J.D."/>
            <person name="Laessoe T."/>
            <person name="Pedersen O."/>
            <person name="Smith M.E."/>
            <person name="Kuyper T.W."/>
            <person name="Franco-Molano E.A."/>
            <person name="Baroni T.J."/>
            <person name="Aanen D.K."/>
        </authorList>
    </citation>
    <scope>NUCLEOTIDE SEQUENCE</scope>
    <source>
        <strain evidence="2">AP01</strain>
        <tissue evidence="2">Mycelium</tissue>
    </source>
</reference>
<dbReference type="EMBL" id="JABCKV010000424">
    <property type="protein sequence ID" value="KAG5640982.1"/>
    <property type="molecule type" value="Genomic_DNA"/>
</dbReference>
<comment type="caution">
    <text evidence="2">The sequence shown here is derived from an EMBL/GenBank/DDBJ whole genome shotgun (WGS) entry which is preliminary data.</text>
</comment>
<name>A0A9P7FYP0_9AGAR</name>
<dbReference type="Proteomes" id="UP000775547">
    <property type="component" value="Unassembled WGS sequence"/>
</dbReference>
<organism evidence="2 3">
    <name type="scientific">Asterophora parasitica</name>
    <dbReference type="NCBI Taxonomy" id="117018"/>
    <lineage>
        <taxon>Eukaryota</taxon>
        <taxon>Fungi</taxon>
        <taxon>Dikarya</taxon>
        <taxon>Basidiomycota</taxon>
        <taxon>Agaricomycotina</taxon>
        <taxon>Agaricomycetes</taxon>
        <taxon>Agaricomycetidae</taxon>
        <taxon>Agaricales</taxon>
        <taxon>Tricholomatineae</taxon>
        <taxon>Lyophyllaceae</taxon>
        <taxon>Asterophora</taxon>
    </lineage>
</organism>
<dbReference type="InterPro" id="IPR011009">
    <property type="entry name" value="Kinase-like_dom_sf"/>
</dbReference>
<dbReference type="OrthoDB" id="2922698at2759"/>
<evidence type="ECO:0000313" key="2">
    <source>
        <dbReference type="EMBL" id="KAG5640982.1"/>
    </source>
</evidence>
<proteinExistence type="predicted"/>
<dbReference type="SUPFAM" id="SSF56112">
    <property type="entry name" value="Protein kinase-like (PK-like)"/>
    <property type="match status" value="1"/>
</dbReference>
<gene>
    <name evidence="2" type="ORF">DXG03_006456</name>
</gene>
<dbReference type="PANTHER" id="PTHR38248">
    <property type="entry name" value="FUNK1 6"/>
    <property type="match status" value="1"/>
</dbReference>
<protein>
    <recommendedName>
        <fullName evidence="1">Fungal-type protein kinase domain-containing protein</fullName>
    </recommendedName>
</protein>
<dbReference type="GO" id="GO:0004672">
    <property type="term" value="F:protein kinase activity"/>
    <property type="evidence" value="ECO:0007669"/>
    <property type="project" value="InterPro"/>
</dbReference>
<dbReference type="InterPro" id="IPR008266">
    <property type="entry name" value="Tyr_kinase_AS"/>
</dbReference>
<dbReference type="PROSITE" id="PS00109">
    <property type="entry name" value="PROTEIN_KINASE_TYR"/>
    <property type="match status" value="1"/>
</dbReference>
<dbReference type="PANTHER" id="PTHR38248:SF2">
    <property type="entry name" value="FUNK1 11"/>
    <property type="match status" value="1"/>
</dbReference>
<dbReference type="AlphaFoldDB" id="A0A9P7FYP0"/>
<feature type="domain" description="Fungal-type protein kinase" evidence="1">
    <location>
        <begin position="221"/>
        <end position="518"/>
    </location>
</feature>
<keyword evidence="3" id="KW-1185">Reference proteome</keyword>
<dbReference type="Pfam" id="PF17667">
    <property type="entry name" value="Pkinase_fungal"/>
    <property type="match status" value="1"/>
</dbReference>
<sequence length="784" mass="87416">MTDNTHPTPTKATATSMRTFSPAPVESDKYRAGLKTELAERIEVDDTTVMNIFIKQNTIPDAVVKRCVSKIRENFHQELQSLEEVEKMAKISGANTEKPKAYEIRMYEPLAKLCEGVVRDTEDWGDNAPHQDLVQTENWVREHLNRTDRPHRKYFVTAKNALYDDAQKLRPKILPDMSVLEGSGAGINISSAFCRQMVSFMEVKPSRTDDPVFNIRRRGKGVKDLAAQTFDYAGIIFASRPFSLFVIGIALYGTAFRVGVYNRVGIVFSEEYSIINDLDVFVRVIRQISCDLTSVGLGQDPTVMLYNGGTYWQDPYPSFKVGMGGSQRPDVPEQRVFLTKGPPLWFSFSFLGRGTSVWQGTYNGEGAILKVAWRSEARKGEADIYQSHAAGVVGVAKLVDGGDVTYPYGKAIPITTQHMLAGAGEDIFYAGTSRKLSLNSVLHRVVVRPVGAMLWTAETDMAWVRALYAAFKGARLTERGVLHRDISAGNVFLWDSEKNNMGPPKGMEGFLADLEFASYPSGSQVNATLVEKNPHEFKPSSSNPLNESAPVRTADGAYLISIPSNKPRHNLATAASHDSKLQGRVEEEKKSQHHRFSLGPVLPKTAPGPVISVRFFLSSWPATSDSRKHQGTAQFMAQEVLVASQSGRDLAREIHHDLESFMLVLIYVAMKRLSKRGQALLDDFERCFPNVGIDAILGSRATMRNETAILSHPSMNMAIGWLVRNAIGLVGFQNPPSNVQSKMEPHKCVHFEVAKERSTPMLMTFEHCERIFLTYFHDEEHQID</sequence>
<evidence type="ECO:0000259" key="1">
    <source>
        <dbReference type="Pfam" id="PF17667"/>
    </source>
</evidence>
<evidence type="ECO:0000313" key="3">
    <source>
        <dbReference type="Proteomes" id="UP000775547"/>
    </source>
</evidence>
<dbReference type="InterPro" id="IPR040976">
    <property type="entry name" value="Pkinase_fungal"/>
</dbReference>
<accession>A0A9P7FYP0</accession>
<reference evidence="2" key="1">
    <citation type="submission" date="2020-07" db="EMBL/GenBank/DDBJ databases">
        <authorList>
            <person name="Nieuwenhuis M."/>
            <person name="Van De Peppel L.J.J."/>
        </authorList>
    </citation>
    <scope>NUCLEOTIDE SEQUENCE</scope>
    <source>
        <strain evidence="2">AP01</strain>
        <tissue evidence="2">Mycelium</tissue>
    </source>
</reference>